<name>A0ABQ8DJ68_BRANA</name>
<organism evidence="1 2">
    <name type="scientific">Brassica napus</name>
    <name type="common">Rape</name>
    <dbReference type="NCBI Taxonomy" id="3708"/>
    <lineage>
        <taxon>Eukaryota</taxon>
        <taxon>Viridiplantae</taxon>
        <taxon>Streptophyta</taxon>
        <taxon>Embryophyta</taxon>
        <taxon>Tracheophyta</taxon>
        <taxon>Spermatophyta</taxon>
        <taxon>Magnoliopsida</taxon>
        <taxon>eudicotyledons</taxon>
        <taxon>Gunneridae</taxon>
        <taxon>Pentapetalae</taxon>
        <taxon>rosids</taxon>
        <taxon>malvids</taxon>
        <taxon>Brassicales</taxon>
        <taxon>Brassicaceae</taxon>
        <taxon>Brassiceae</taxon>
        <taxon>Brassica</taxon>
    </lineage>
</organism>
<reference evidence="1 2" key="1">
    <citation type="submission" date="2021-05" db="EMBL/GenBank/DDBJ databases">
        <title>Genome Assembly of Synthetic Allotetraploid Brassica napus Reveals Homoeologous Exchanges between Subgenomes.</title>
        <authorList>
            <person name="Davis J.T."/>
        </authorList>
    </citation>
    <scope>NUCLEOTIDE SEQUENCE [LARGE SCALE GENOMIC DNA]</scope>
    <source>
        <strain evidence="2">cv. Da-Ae</strain>
        <tissue evidence="1">Seedling</tissue>
    </source>
</reference>
<dbReference type="Proteomes" id="UP000824890">
    <property type="component" value="Unassembled WGS sequence"/>
</dbReference>
<protein>
    <submittedName>
        <fullName evidence="1">Uncharacterized protein</fullName>
    </submittedName>
</protein>
<keyword evidence="2" id="KW-1185">Reference proteome</keyword>
<proteinExistence type="predicted"/>
<evidence type="ECO:0000313" key="2">
    <source>
        <dbReference type="Proteomes" id="UP000824890"/>
    </source>
</evidence>
<evidence type="ECO:0000313" key="1">
    <source>
        <dbReference type="EMBL" id="KAH0929415.1"/>
    </source>
</evidence>
<sequence length="95" mass="11520">MGVFRLFLCKRSGGIEDDLHVFLLYLYAQKYGRWLLSLHYLSIPSITHLINSGTQFTFLSSVDLFLILRSWIIWRLWKTRNWFFFESRRTLQEIV</sequence>
<comment type="caution">
    <text evidence="1">The sequence shown here is derived from an EMBL/GenBank/DDBJ whole genome shotgun (WGS) entry which is preliminary data.</text>
</comment>
<gene>
    <name evidence="1" type="ORF">HID58_015142</name>
</gene>
<dbReference type="EMBL" id="JAGKQM010000004">
    <property type="protein sequence ID" value="KAH0929415.1"/>
    <property type="molecule type" value="Genomic_DNA"/>
</dbReference>
<accession>A0ABQ8DJ68</accession>